<name>A0ABR1YLS7_9PEZI</name>
<reference evidence="1 2" key="1">
    <citation type="submission" date="2024-04" db="EMBL/GenBank/DDBJ databases">
        <title>Phyllosticta paracitricarpa is synonymous to the EU quarantine fungus P. citricarpa based on phylogenomic analyses.</title>
        <authorList>
            <consortium name="Lawrence Berkeley National Laboratory"/>
            <person name="Van Ingen-Buijs V.A."/>
            <person name="Van Westerhoven A.C."/>
            <person name="Haridas S."/>
            <person name="Skiadas P."/>
            <person name="Martin F."/>
            <person name="Groenewald J.Z."/>
            <person name="Crous P.W."/>
            <person name="Seidl M.F."/>
        </authorList>
    </citation>
    <scope>NUCLEOTIDE SEQUENCE [LARGE SCALE GENOMIC DNA]</scope>
    <source>
        <strain evidence="1 2">CBS 123374</strain>
    </source>
</reference>
<accession>A0ABR1YLS7</accession>
<keyword evidence="2" id="KW-1185">Reference proteome</keyword>
<evidence type="ECO:0000313" key="2">
    <source>
        <dbReference type="Proteomes" id="UP001492380"/>
    </source>
</evidence>
<protein>
    <submittedName>
        <fullName evidence="1">Uncharacterized protein</fullName>
    </submittedName>
</protein>
<sequence>MSERYPSSTRRGALPRARPMRACRTRFREQASTQAKAMGKSRARFAAVAAALTACCRVCLLVSQRSWSRGPTFSSKAFPLLTIFTSRVFITKFVPAHPLDCLSSCPAISPGNVRCRGPPSPADDGDGRAPSSATSWHRIQQEWRERQSAYGAARYACTTSMLLASISTAVAGRHMPNLLDLRLLSITSNSAAKDLDQYRPRQNNIQPVRQQCSGSRKERLASAM</sequence>
<gene>
    <name evidence="1" type="ORF">HDK90DRAFT_310759</name>
</gene>
<proteinExistence type="predicted"/>
<dbReference type="Proteomes" id="UP001492380">
    <property type="component" value="Unassembled WGS sequence"/>
</dbReference>
<comment type="caution">
    <text evidence="1">The sequence shown here is derived from an EMBL/GenBank/DDBJ whole genome shotgun (WGS) entry which is preliminary data.</text>
</comment>
<dbReference type="EMBL" id="JBBWRZ010000007">
    <property type="protein sequence ID" value="KAK8232442.1"/>
    <property type="molecule type" value="Genomic_DNA"/>
</dbReference>
<evidence type="ECO:0000313" key="1">
    <source>
        <dbReference type="EMBL" id="KAK8232442.1"/>
    </source>
</evidence>
<organism evidence="1 2">
    <name type="scientific">Phyllosticta capitalensis</name>
    <dbReference type="NCBI Taxonomy" id="121624"/>
    <lineage>
        <taxon>Eukaryota</taxon>
        <taxon>Fungi</taxon>
        <taxon>Dikarya</taxon>
        <taxon>Ascomycota</taxon>
        <taxon>Pezizomycotina</taxon>
        <taxon>Dothideomycetes</taxon>
        <taxon>Dothideomycetes incertae sedis</taxon>
        <taxon>Botryosphaeriales</taxon>
        <taxon>Phyllostictaceae</taxon>
        <taxon>Phyllosticta</taxon>
    </lineage>
</organism>